<dbReference type="RefSeq" id="WP_075073096.1">
    <property type="nucleotide sequence ID" value="NZ_DF967972.1"/>
</dbReference>
<dbReference type="Gene3D" id="3.90.550.10">
    <property type="entry name" value="Spore Coat Polysaccharide Biosynthesis Protein SpsA, Chain A"/>
    <property type="match status" value="1"/>
</dbReference>
<keyword evidence="3" id="KW-1185">Reference proteome</keyword>
<keyword evidence="2" id="KW-0808">Transferase</keyword>
<name>A0A0S7BJ14_9CHLR</name>
<dbReference type="InterPro" id="IPR001173">
    <property type="entry name" value="Glyco_trans_2-like"/>
</dbReference>
<dbReference type="STRING" id="360412.LARV_01536"/>
<evidence type="ECO:0000313" key="3">
    <source>
        <dbReference type="Proteomes" id="UP000055060"/>
    </source>
</evidence>
<feature type="domain" description="Glycosyltransferase 2-like" evidence="1">
    <location>
        <begin position="41"/>
        <end position="157"/>
    </location>
</feature>
<dbReference type="InterPro" id="IPR050834">
    <property type="entry name" value="Glycosyltransf_2"/>
</dbReference>
<dbReference type="CDD" id="cd00761">
    <property type="entry name" value="Glyco_tranf_GTA_type"/>
    <property type="match status" value="1"/>
</dbReference>
<dbReference type="SUPFAM" id="SSF53448">
    <property type="entry name" value="Nucleotide-diphospho-sugar transferases"/>
    <property type="match status" value="1"/>
</dbReference>
<dbReference type="Proteomes" id="UP000055060">
    <property type="component" value="Unassembled WGS sequence"/>
</dbReference>
<accession>A0A0S7BJ14</accession>
<organism evidence="2">
    <name type="scientific">Longilinea arvoryzae</name>
    <dbReference type="NCBI Taxonomy" id="360412"/>
    <lineage>
        <taxon>Bacteria</taxon>
        <taxon>Bacillati</taxon>
        <taxon>Chloroflexota</taxon>
        <taxon>Anaerolineae</taxon>
        <taxon>Anaerolineales</taxon>
        <taxon>Anaerolineaceae</taxon>
        <taxon>Longilinea</taxon>
    </lineage>
</organism>
<proteinExistence type="predicted"/>
<dbReference type="GO" id="GO:0016740">
    <property type="term" value="F:transferase activity"/>
    <property type="evidence" value="ECO:0007669"/>
    <property type="project" value="UniProtKB-KW"/>
</dbReference>
<dbReference type="OrthoDB" id="156755at2"/>
<dbReference type="InterPro" id="IPR029044">
    <property type="entry name" value="Nucleotide-diphossugar_trans"/>
</dbReference>
<gene>
    <name evidence="2" type="ORF">LARV_01536</name>
</gene>
<dbReference type="PANTHER" id="PTHR43685:SF2">
    <property type="entry name" value="GLYCOSYLTRANSFERASE 2-LIKE DOMAIN-CONTAINING PROTEIN"/>
    <property type="match status" value="1"/>
</dbReference>
<dbReference type="AlphaFoldDB" id="A0A0S7BJ14"/>
<sequence length="329" mass="37104">MARDGINPSRSRTTDYQPARVTVAVLTHLPHQMGYFESRLDVTRMTIESILVNTGEPFDLWVFDNGSCKPMVDYLCGLRDEGRITQLILSSKNIGKPAALQAIFKACQSEIIAYTDDDVFFLPGWLEQHLRVIDTYPKVGAVTGFYIRERMKNGIDSTLAFLDRPGVESQRGLLMPASWEEEYRVNSGRSQERYDAEVAGLEDIRLNYQGVEAWVSAHHFQFVAPREVILQALPQEWTGLLMGKMVEMDLTIDRLGYLRLCTGNQTVRLMGNVLDPEVLALAGQCGIQLQAGHKTSRPTSGFMNALYRLPVGKRLIHGLYNQLYKVINS</sequence>
<reference evidence="2" key="1">
    <citation type="submission" date="2015-07" db="EMBL/GenBank/DDBJ databases">
        <title>Draft Genome Sequences of Anaerolinea thermolimosa IMO-1, Bellilinea caldifistulae GOMI-1, Leptolinea tardivitalis YMTK-2, Levilinea saccharolytica KIBI-1,Longilinea arvoryzae KOME-1, Previously Described as Members of the Anaerolineaceae (Chloroflexi).</title>
        <authorList>
            <person name="Sekiguchi Y."/>
            <person name="Ohashi A."/>
            <person name="Matsuura N."/>
            <person name="Tourlousse M.D."/>
        </authorList>
    </citation>
    <scope>NUCLEOTIDE SEQUENCE [LARGE SCALE GENOMIC DNA]</scope>
    <source>
        <strain evidence="2">KOME-1</strain>
    </source>
</reference>
<evidence type="ECO:0000313" key="2">
    <source>
        <dbReference type="EMBL" id="GAP13781.1"/>
    </source>
</evidence>
<dbReference type="PANTHER" id="PTHR43685">
    <property type="entry name" value="GLYCOSYLTRANSFERASE"/>
    <property type="match status" value="1"/>
</dbReference>
<dbReference type="Pfam" id="PF00535">
    <property type="entry name" value="Glycos_transf_2"/>
    <property type="match status" value="1"/>
</dbReference>
<protein>
    <submittedName>
        <fullName evidence="2">Glycosyltransferase</fullName>
    </submittedName>
</protein>
<dbReference type="EMBL" id="DF967972">
    <property type="protein sequence ID" value="GAP13781.1"/>
    <property type="molecule type" value="Genomic_DNA"/>
</dbReference>
<evidence type="ECO:0000259" key="1">
    <source>
        <dbReference type="Pfam" id="PF00535"/>
    </source>
</evidence>